<organism evidence="1 2">
    <name type="scientific">Paucilactobacillus oligofermentans DSM 15707 = LMG 22743</name>
    <dbReference type="NCBI Taxonomy" id="1423778"/>
    <lineage>
        <taxon>Bacteria</taxon>
        <taxon>Bacillati</taxon>
        <taxon>Bacillota</taxon>
        <taxon>Bacilli</taxon>
        <taxon>Lactobacillales</taxon>
        <taxon>Lactobacillaceae</taxon>
        <taxon>Paucilactobacillus</taxon>
    </lineage>
</organism>
<accession>A0A0R1RJH1</accession>
<dbReference type="PATRIC" id="fig|1423778.4.peg.1796"/>
<gene>
    <name evidence="1" type="ORF">FC70_GL001757</name>
</gene>
<dbReference type="AlphaFoldDB" id="A0A0R1RJH1"/>
<evidence type="ECO:0000313" key="1">
    <source>
        <dbReference type="EMBL" id="KRL54954.1"/>
    </source>
</evidence>
<dbReference type="NCBIfam" id="TIGR01560">
    <property type="entry name" value="put_DNA_pack"/>
    <property type="match status" value="1"/>
</dbReference>
<dbReference type="EMBL" id="AZFE01000032">
    <property type="protein sequence ID" value="KRL54954.1"/>
    <property type="molecule type" value="Genomic_DNA"/>
</dbReference>
<evidence type="ECO:0000313" key="2">
    <source>
        <dbReference type="Proteomes" id="UP000051697"/>
    </source>
</evidence>
<name>A0A0R1RJH1_9LACO</name>
<proteinExistence type="predicted"/>
<comment type="caution">
    <text evidence="1">The sequence shown here is derived from an EMBL/GenBank/DDBJ whole genome shotgun (WGS) entry which is preliminary data.</text>
</comment>
<keyword evidence="2" id="KW-1185">Reference proteome</keyword>
<dbReference type="KEGG" id="lol:LACOL_0821"/>
<dbReference type="STRING" id="1423778.FC70_GL001757"/>
<reference evidence="1 2" key="1">
    <citation type="journal article" date="2015" name="Genome Announc.">
        <title>Expanding the biotechnology potential of lactobacilli through comparative genomics of 213 strains and associated genera.</title>
        <authorList>
            <person name="Sun Z."/>
            <person name="Harris H.M."/>
            <person name="McCann A."/>
            <person name="Guo C."/>
            <person name="Argimon S."/>
            <person name="Zhang W."/>
            <person name="Yang X."/>
            <person name="Jeffery I.B."/>
            <person name="Cooney J.C."/>
            <person name="Kagawa T.F."/>
            <person name="Liu W."/>
            <person name="Song Y."/>
            <person name="Salvetti E."/>
            <person name="Wrobel A."/>
            <person name="Rasinkangas P."/>
            <person name="Parkhill J."/>
            <person name="Rea M.C."/>
            <person name="O'Sullivan O."/>
            <person name="Ritari J."/>
            <person name="Douillard F.P."/>
            <person name="Paul Ross R."/>
            <person name="Yang R."/>
            <person name="Briner A.E."/>
            <person name="Felis G.E."/>
            <person name="de Vos W.M."/>
            <person name="Barrangou R."/>
            <person name="Klaenhammer T.R."/>
            <person name="Caufield P.W."/>
            <person name="Cui Y."/>
            <person name="Zhang H."/>
            <person name="O'Toole P.W."/>
        </authorList>
    </citation>
    <scope>NUCLEOTIDE SEQUENCE [LARGE SCALE GENOMIC DNA]</scope>
    <source>
        <strain evidence="1 2">DSM 15707</strain>
    </source>
</reference>
<protein>
    <submittedName>
        <fullName evidence="1">Uncharacterized protein</fullName>
    </submittedName>
</protein>
<dbReference type="InterPro" id="IPR006450">
    <property type="entry name" value="Phage_HK97_gp6-like"/>
</dbReference>
<dbReference type="Proteomes" id="UP000051697">
    <property type="component" value="Unassembled WGS sequence"/>
</dbReference>
<sequence>MMAETDEITEIDTEKLMDDLNLDDTPENKAIITDLILDASDLIRSSVNYKVAETEYFKFPIYIRAVKTLATQLYYDRTLSEGMSKGLQMMINNLKGRVVDGS</sequence>